<dbReference type="HOGENOM" id="CLU_009665_1_1_1"/>
<dbReference type="InterPro" id="IPR051704">
    <property type="entry name" value="FAD_aromatic-hydroxylase"/>
</dbReference>
<evidence type="ECO:0000256" key="2">
    <source>
        <dbReference type="ARBA" id="ARBA00022827"/>
    </source>
</evidence>
<dbReference type="SUPFAM" id="SSF51905">
    <property type="entry name" value="FAD/NAD(P)-binding domain"/>
    <property type="match status" value="1"/>
</dbReference>
<evidence type="ECO:0000256" key="4">
    <source>
        <dbReference type="SAM" id="MobiDB-lite"/>
    </source>
</evidence>
<dbReference type="OrthoDB" id="655030at2759"/>
<keyword evidence="1" id="KW-0285">Flavoprotein</keyword>
<organism evidence="6 7">
    <name type="scientific">Chaetomium globosum (strain ATCC 6205 / CBS 148.51 / DSM 1962 / NBRC 6347 / NRRL 1970)</name>
    <name type="common">Soil fungus</name>
    <dbReference type="NCBI Taxonomy" id="306901"/>
    <lineage>
        <taxon>Eukaryota</taxon>
        <taxon>Fungi</taxon>
        <taxon>Dikarya</taxon>
        <taxon>Ascomycota</taxon>
        <taxon>Pezizomycotina</taxon>
        <taxon>Sordariomycetes</taxon>
        <taxon>Sordariomycetidae</taxon>
        <taxon>Sordariales</taxon>
        <taxon>Chaetomiaceae</taxon>
        <taxon>Chaetomium</taxon>
    </lineage>
</organism>
<keyword evidence="3" id="KW-0560">Oxidoreductase</keyword>
<sequence length="436" mass="46885">MFAEPKLRVLVVGASIAGPAAAYWLAKAGAKVTVIERFPELRTNGQNVDIRTVGVTVMRKIPGMEAAVRAKAVPMTGISFVDAHDRPFANIQATGNPDQQSLVSEYEILRGDLSQILFDLTNPNPNITYIFGEQIASLSTPSNPSDPVTVTFAHGRLPPQPFDLIVAADGAASRTRALGFNCSVHEHTHPIDAWAAYFTIPHSLIPPSAPTTGRVYNLPGGRFIGIAPTTQPGTTQVTLMRTHFRNANNSNSTTSIHAFRTAAQSTNPSLLRQYIADTFKSPTATPTTSTPPNIHPNVAHPHHHHRPARPPPPPHSMPPNSSNLALVGGYVLAGEIGAALRAVTEGDGSGGVLDLDLDGALRRYEGVMGPVVRELQGVPGYVLGVFAPQTRWGLWVRNAVLWFVCWSGLLGVVQRWLARAFGEGKEGALPEYEWLA</sequence>
<dbReference type="RefSeq" id="XP_001219403.1">
    <property type="nucleotide sequence ID" value="XM_001219402.1"/>
</dbReference>
<dbReference type="InterPro" id="IPR036188">
    <property type="entry name" value="FAD/NAD-bd_sf"/>
</dbReference>
<keyword evidence="7" id="KW-1185">Reference proteome</keyword>
<dbReference type="Proteomes" id="UP000001056">
    <property type="component" value="Unassembled WGS sequence"/>
</dbReference>
<dbReference type="eggNOG" id="ENOG502QTX9">
    <property type="taxonomic scope" value="Eukaryota"/>
</dbReference>
<dbReference type="PANTHER" id="PTHR46865:SF7">
    <property type="entry name" value="MONOOXYGENASE, PUTATIVE (AFU_ORTHOLOGUE AFUA_8G07040)-RELATED"/>
    <property type="match status" value="1"/>
</dbReference>
<evidence type="ECO:0000256" key="3">
    <source>
        <dbReference type="ARBA" id="ARBA00023002"/>
    </source>
</evidence>
<feature type="domain" description="FAD-binding" evidence="5">
    <location>
        <begin position="7"/>
        <end position="271"/>
    </location>
</feature>
<feature type="compositionally biased region" description="Low complexity" evidence="4">
    <location>
        <begin position="281"/>
        <end position="299"/>
    </location>
</feature>
<dbReference type="VEuPathDB" id="FungiDB:CHGG_00182"/>
<proteinExistence type="predicted"/>
<dbReference type="InterPro" id="IPR002938">
    <property type="entry name" value="FAD-bd"/>
</dbReference>
<protein>
    <recommendedName>
        <fullName evidence="5">FAD-binding domain-containing protein</fullName>
    </recommendedName>
</protein>
<dbReference type="AlphaFoldDB" id="Q2HHX2"/>
<name>Q2HHX2_CHAGB</name>
<dbReference type="EMBL" id="CH408029">
    <property type="protein sequence ID" value="EAQ91947.1"/>
    <property type="molecule type" value="Genomic_DNA"/>
</dbReference>
<accession>Q2HHX2</accession>
<evidence type="ECO:0000313" key="6">
    <source>
        <dbReference type="EMBL" id="EAQ91947.1"/>
    </source>
</evidence>
<dbReference type="PRINTS" id="PR00420">
    <property type="entry name" value="RNGMNOXGNASE"/>
</dbReference>
<reference evidence="7" key="1">
    <citation type="journal article" date="2015" name="Genome Announc.">
        <title>Draft genome sequence of the cellulolytic fungus Chaetomium globosum.</title>
        <authorList>
            <person name="Cuomo C.A."/>
            <person name="Untereiner W.A."/>
            <person name="Ma L.-J."/>
            <person name="Grabherr M."/>
            <person name="Birren B.W."/>
        </authorList>
    </citation>
    <scope>NUCLEOTIDE SEQUENCE [LARGE SCALE GENOMIC DNA]</scope>
    <source>
        <strain evidence="7">ATCC 6205 / CBS 148.51 / DSM 1962 / NBRC 6347 / NRRL 1970</strain>
    </source>
</reference>
<dbReference type="OMA" id="IVSTNCW"/>
<dbReference type="STRING" id="306901.Q2HHX2"/>
<feature type="region of interest" description="Disordered" evidence="4">
    <location>
        <begin position="281"/>
        <end position="321"/>
    </location>
</feature>
<keyword evidence="2" id="KW-0274">FAD</keyword>
<dbReference type="GeneID" id="4387796"/>
<dbReference type="PANTHER" id="PTHR46865">
    <property type="entry name" value="OXIDOREDUCTASE-RELATED"/>
    <property type="match status" value="1"/>
</dbReference>
<gene>
    <name evidence="6" type="ORF">CHGG_00182</name>
</gene>
<dbReference type="GO" id="GO:0071949">
    <property type="term" value="F:FAD binding"/>
    <property type="evidence" value="ECO:0007669"/>
    <property type="project" value="InterPro"/>
</dbReference>
<evidence type="ECO:0000259" key="5">
    <source>
        <dbReference type="Pfam" id="PF01494"/>
    </source>
</evidence>
<dbReference type="GO" id="GO:0016491">
    <property type="term" value="F:oxidoreductase activity"/>
    <property type="evidence" value="ECO:0007669"/>
    <property type="project" value="UniProtKB-KW"/>
</dbReference>
<dbReference type="Gene3D" id="3.50.50.60">
    <property type="entry name" value="FAD/NAD(P)-binding domain"/>
    <property type="match status" value="1"/>
</dbReference>
<dbReference type="InParanoid" id="Q2HHX2"/>
<evidence type="ECO:0000313" key="7">
    <source>
        <dbReference type="Proteomes" id="UP000001056"/>
    </source>
</evidence>
<dbReference type="Pfam" id="PF01494">
    <property type="entry name" value="FAD_binding_3"/>
    <property type="match status" value="1"/>
</dbReference>
<evidence type="ECO:0000256" key="1">
    <source>
        <dbReference type="ARBA" id="ARBA00022630"/>
    </source>
</evidence>